<gene>
    <name evidence="2" type="ORF">G7082_04650</name>
</gene>
<reference evidence="2 3" key="1">
    <citation type="submission" date="2020-03" db="EMBL/GenBank/DDBJ databases">
        <title>Vagococcus sp. nov., isolated from beetles.</title>
        <authorList>
            <person name="Hyun D.-W."/>
            <person name="Bae J.-W."/>
        </authorList>
    </citation>
    <scope>NUCLEOTIDE SEQUENCE [LARGE SCALE GENOMIC DNA]</scope>
    <source>
        <strain evidence="2 3">HDW17B</strain>
    </source>
</reference>
<accession>A0A6G8ASC2</accession>
<dbReference type="AlphaFoldDB" id="A0A6G8ASC2"/>
<dbReference type="Pfam" id="PF03483">
    <property type="entry name" value="B3_4"/>
    <property type="match status" value="1"/>
</dbReference>
<dbReference type="SMART" id="SM00873">
    <property type="entry name" value="B3_4"/>
    <property type="match status" value="1"/>
</dbReference>
<dbReference type="PANTHER" id="PTHR39209">
    <property type="match status" value="1"/>
</dbReference>
<dbReference type="InterPro" id="IPR020825">
    <property type="entry name" value="Phe-tRNA_synthase-like_B3/B4"/>
</dbReference>
<keyword evidence="3" id="KW-1185">Reference proteome</keyword>
<protein>
    <recommendedName>
        <fullName evidence="1">B3/B4 tRNA-binding domain-containing protein</fullName>
    </recommendedName>
</protein>
<evidence type="ECO:0000313" key="2">
    <source>
        <dbReference type="EMBL" id="QIL47869.1"/>
    </source>
</evidence>
<dbReference type="Proteomes" id="UP000501747">
    <property type="component" value="Chromosome"/>
</dbReference>
<dbReference type="InterPro" id="IPR005146">
    <property type="entry name" value="B3/B4_tRNA-bd"/>
</dbReference>
<dbReference type="GO" id="GO:0003723">
    <property type="term" value="F:RNA binding"/>
    <property type="evidence" value="ECO:0007669"/>
    <property type="project" value="InterPro"/>
</dbReference>
<dbReference type="Gene3D" id="3.50.40.10">
    <property type="entry name" value="Phenylalanyl-trna Synthetase, Chain B, domain 3"/>
    <property type="match status" value="1"/>
</dbReference>
<dbReference type="PANTHER" id="PTHR39209:SF2">
    <property type="entry name" value="CYTOPLASMIC PROTEIN"/>
    <property type="match status" value="1"/>
</dbReference>
<name>A0A6G8ASC2_9ENTE</name>
<dbReference type="EMBL" id="CP049887">
    <property type="protein sequence ID" value="QIL47869.1"/>
    <property type="molecule type" value="Genomic_DNA"/>
</dbReference>
<dbReference type="GO" id="GO:0004826">
    <property type="term" value="F:phenylalanine-tRNA ligase activity"/>
    <property type="evidence" value="ECO:0007669"/>
    <property type="project" value="InterPro"/>
</dbReference>
<evidence type="ECO:0000259" key="1">
    <source>
        <dbReference type="SMART" id="SM00873"/>
    </source>
</evidence>
<organism evidence="2 3">
    <name type="scientific">Vagococcus hydrophili</name>
    <dbReference type="NCBI Taxonomy" id="2714947"/>
    <lineage>
        <taxon>Bacteria</taxon>
        <taxon>Bacillati</taxon>
        <taxon>Bacillota</taxon>
        <taxon>Bacilli</taxon>
        <taxon>Lactobacillales</taxon>
        <taxon>Enterococcaceae</taxon>
        <taxon>Vagococcus</taxon>
    </lineage>
</organism>
<sequence>MKKFTVEPSFFEVFEEAQFNVLVLEGIDNRVGETEDAAYLSLLAEGALGAKKHLSEENFTDNQVIAEWREAFRQFKTKKGARSSIEALLKRVHQDRVFMPINPLVDIYNSVSLKYAVPCGGEDIESIMGDLKLKKATGGESFLPLGAEEDSPALPEEIIYADDEGAICRSMNWREAQRTMLTESTTQAILVIESINAHQKERSDLAIEELKELVETYLKVAPKLYTVNKNQPTIIISE</sequence>
<feature type="domain" description="B3/B4 tRNA-binding" evidence="1">
    <location>
        <begin position="66"/>
        <end position="219"/>
    </location>
</feature>
<dbReference type="SUPFAM" id="SSF56037">
    <property type="entry name" value="PheT/TilS domain"/>
    <property type="match status" value="1"/>
</dbReference>
<dbReference type="RefSeq" id="WP_166034039.1">
    <property type="nucleotide sequence ID" value="NZ_CP049887.1"/>
</dbReference>
<dbReference type="KEGG" id="vhy:G7082_04650"/>
<proteinExistence type="predicted"/>
<evidence type="ECO:0000313" key="3">
    <source>
        <dbReference type="Proteomes" id="UP000501747"/>
    </source>
</evidence>